<dbReference type="InterPro" id="IPR005786">
    <property type="entry name" value="B_amino_transII"/>
</dbReference>
<evidence type="ECO:0000256" key="13">
    <source>
        <dbReference type="ARBA" id="ARBA00049229"/>
    </source>
</evidence>
<evidence type="ECO:0000256" key="12">
    <source>
        <dbReference type="ARBA" id="ARBA00048798"/>
    </source>
</evidence>
<dbReference type="EMBL" id="BMEM01000001">
    <property type="protein sequence ID" value="GGF41740.1"/>
    <property type="molecule type" value="Genomic_DNA"/>
</dbReference>
<evidence type="ECO:0000256" key="9">
    <source>
        <dbReference type="ARBA" id="ARBA00022898"/>
    </source>
</evidence>
<keyword evidence="19" id="KW-1185">Reference proteome</keyword>
<sequence>MTQTPTSTSFARTENPARATDEQIAAVLANPGFGVHFTDHMVLVDWDKGEGWHDPRVVPYGPLQLDPSAAVFHYGQEIFEGMKAYRHADGSVWTFRPERNAERLNASARRLALPELPPTVFLDAVKELVSTDQAWVPSADSGETSLYLRPFMIATEAALGVRPSNKVLFSVIASPAGAYFAGGLKPVSLWVSELYVRAAPGGTGAAKCGGNYAASLASQAEGIEHGCDQVVFLDAVEHTYVEELGGMNLFFVYADGRIVTPELTGTILPGVTRSSLVELARERGHDVQERRFSIDEWRDGVASGEITEVFACGTAAVISPVGRLAWNGGELAMPEAHEVTMSLREELLDIQYGRAEDRHGWLYPLV</sequence>
<comment type="pathway">
    <text evidence="2">Amino-acid biosynthesis; L-isoleucine biosynthesis; L-isoleucine from 2-oxobutanoate: step 4/4.</text>
</comment>
<dbReference type="InterPro" id="IPR001544">
    <property type="entry name" value="Aminotrans_IV"/>
</dbReference>
<evidence type="ECO:0000256" key="8">
    <source>
        <dbReference type="ARBA" id="ARBA00022679"/>
    </source>
</evidence>
<dbReference type="InterPro" id="IPR036038">
    <property type="entry name" value="Aminotransferase-like"/>
</dbReference>
<evidence type="ECO:0000313" key="19">
    <source>
        <dbReference type="Proteomes" id="UP000605670"/>
    </source>
</evidence>
<feature type="modified residue" description="N6-(pyridoxal phosphate)lysine" evidence="14">
    <location>
        <position position="207"/>
    </location>
</feature>
<comment type="similarity">
    <text evidence="5 15">Belongs to the class-IV pyridoxal-phosphate-dependent aminotransferase family.</text>
</comment>
<dbReference type="RefSeq" id="WP_188428184.1">
    <property type="nucleotide sequence ID" value="NZ_BAABKH010000015.1"/>
</dbReference>
<evidence type="ECO:0000256" key="14">
    <source>
        <dbReference type="PIRSR" id="PIRSR006468-1"/>
    </source>
</evidence>
<evidence type="ECO:0000256" key="1">
    <source>
        <dbReference type="ARBA" id="ARBA00001933"/>
    </source>
</evidence>
<dbReference type="GO" id="GO:0008652">
    <property type="term" value="P:amino acid biosynthetic process"/>
    <property type="evidence" value="ECO:0007669"/>
    <property type="project" value="UniProtKB-KW"/>
</dbReference>
<proteinExistence type="inferred from homology"/>
<comment type="cofactor">
    <cofactor evidence="1 16">
        <name>pyridoxal 5'-phosphate</name>
        <dbReference type="ChEBI" id="CHEBI:597326"/>
    </cofactor>
</comment>
<dbReference type="Proteomes" id="UP000605670">
    <property type="component" value="Unassembled WGS sequence"/>
</dbReference>
<dbReference type="Gene3D" id="3.20.10.10">
    <property type="entry name" value="D-amino Acid Aminotransferase, subunit A, domain 2"/>
    <property type="match status" value="1"/>
</dbReference>
<comment type="caution">
    <text evidence="18">The sequence shown here is derived from an EMBL/GenBank/DDBJ whole genome shotgun (WGS) entry which is preliminary data.</text>
</comment>
<dbReference type="Gene3D" id="3.30.470.10">
    <property type="match status" value="1"/>
</dbReference>
<dbReference type="InterPro" id="IPR033939">
    <property type="entry name" value="BCAT_family"/>
</dbReference>
<evidence type="ECO:0000256" key="11">
    <source>
        <dbReference type="ARBA" id="ARBA00048212"/>
    </source>
</evidence>
<dbReference type="AlphaFoldDB" id="A0A917F1V7"/>
<dbReference type="PANTHER" id="PTHR11825:SF44">
    <property type="entry name" value="BRANCHED-CHAIN-AMINO-ACID AMINOTRANSFERASE"/>
    <property type="match status" value="1"/>
</dbReference>
<comment type="catalytic activity">
    <reaction evidence="13 17">
        <text>L-leucine + 2-oxoglutarate = 4-methyl-2-oxopentanoate + L-glutamate</text>
        <dbReference type="Rhea" id="RHEA:18321"/>
        <dbReference type="ChEBI" id="CHEBI:16810"/>
        <dbReference type="ChEBI" id="CHEBI:17865"/>
        <dbReference type="ChEBI" id="CHEBI:29985"/>
        <dbReference type="ChEBI" id="CHEBI:57427"/>
        <dbReference type="EC" id="2.6.1.42"/>
    </reaction>
</comment>
<evidence type="ECO:0000256" key="3">
    <source>
        <dbReference type="ARBA" id="ARBA00004931"/>
    </source>
</evidence>
<dbReference type="InterPro" id="IPR043132">
    <property type="entry name" value="BCAT-like_C"/>
</dbReference>
<dbReference type="EC" id="2.6.1.42" evidence="17"/>
<dbReference type="SUPFAM" id="SSF56752">
    <property type="entry name" value="D-aminoacid aminotransferase-like PLP-dependent enzymes"/>
    <property type="match status" value="1"/>
</dbReference>
<evidence type="ECO:0000256" key="7">
    <source>
        <dbReference type="ARBA" id="ARBA00022605"/>
    </source>
</evidence>
<comment type="catalytic activity">
    <reaction evidence="12 17">
        <text>L-isoleucine + 2-oxoglutarate = (S)-3-methyl-2-oxopentanoate + L-glutamate</text>
        <dbReference type="Rhea" id="RHEA:24801"/>
        <dbReference type="ChEBI" id="CHEBI:16810"/>
        <dbReference type="ChEBI" id="CHEBI:29985"/>
        <dbReference type="ChEBI" id="CHEBI:35146"/>
        <dbReference type="ChEBI" id="CHEBI:58045"/>
        <dbReference type="EC" id="2.6.1.42"/>
    </reaction>
</comment>
<dbReference type="PIRSF" id="PIRSF006468">
    <property type="entry name" value="BCAT1"/>
    <property type="match status" value="1"/>
</dbReference>
<evidence type="ECO:0000256" key="10">
    <source>
        <dbReference type="ARBA" id="ARBA00023304"/>
    </source>
</evidence>
<organism evidence="18 19">
    <name type="scientific">Ornithinimicrobium tianjinense</name>
    <dbReference type="NCBI Taxonomy" id="1195761"/>
    <lineage>
        <taxon>Bacteria</taxon>
        <taxon>Bacillati</taxon>
        <taxon>Actinomycetota</taxon>
        <taxon>Actinomycetes</taxon>
        <taxon>Micrococcales</taxon>
        <taxon>Ornithinimicrobiaceae</taxon>
        <taxon>Ornithinimicrobium</taxon>
    </lineage>
</organism>
<comment type="pathway">
    <text evidence="3">Amino-acid biosynthesis; L-valine biosynthesis; L-valine from pyruvate: step 4/4.</text>
</comment>
<gene>
    <name evidence="18" type="primary">ilvE</name>
    <name evidence="18" type="ORF">GCM10011366_06810</name>
</gene>
<keyword evidence="6 17" id="KW-0032">Aminotransferase</keyword>
<evidence type="ECO:0000256" key="5">
    <source>
        <dbReference type="ARBA" id="ARBA00009320"/>
    </source>
</evidence>
<dbReference type="GO" id="GO:0009082">
    <property type="term" value="P:branched-chain amino acid biosynthetic process"/>
    <property type="evidence" value="ECO:0007669"/>
    <property type="project" value="UniProtKB-KW"/>
</dbReference>
<dbReference type="NCBIfam" id="NF009897">
    <property type="entry name" value="PRK13357.1"/>
    <property type="match status" value="1"/>
</dbReference>
<dbReference type="CDD" id="cd01557">
    <property type="entry name" value="BCAT_beta_family"/>
    <property type="match status" value="1"/>
</dbReference>
<dbReference type="PANTHER" id="PTHR11825">
    <property type="entry name" value="SUBGROUP IIII AMINOTRANSFERASE"/>
    <property type="match status" value="1"/>
</dbReference>
<keyword evidence="8 17" id="KW-0808">Transferase</keyword>
<evidence type="ECO:0000313" key="18">
    <source>
        <dbReference type="EMBL" id="GGF41740.1"/>
    </source>
</evidence>
<evidence type="ECO:0000256" key="4">
    <source>
        <dbReference type="ARBA" id="ARBA00005072"/>
    </source>
</evidence>
<keyword evidence="7 17" id="KW-0028">Amino-acid biosynthesis</keyword>
<dbReference type="Pfam" id="PF01063">
    <property type="entry name" value="Aminotran_4"/>
    <property type="match status" value="1"/>
</dbReference>
<name>A0A917F1V7_9MICO</name>
<evidence type="ECO:0000256" key="2">
    <source>
        <dbReference type="ARBA" id="ARBA00004824"/>
    </source>
</evidence>
<dbReference type="InterPro" id="IPR043131">
    <property type="entry name" value="BCAT-like_N"/>
</dbReference>
<dbReference type="GO" id="GO:0004084">
    <property type="term" value="F:branched-chain-amino-acid transaminase activity"/>
    <property type="evidence" value="ECO:0007669"/>
    <property type="project" value="UniProtKB-EC"/>
</dbReference>
<dbReference type="InterPro" id="IPR018300">
    <property type="entry name" value="Aminotrans_IV_CS"/>
</dbReference>
<evidence type="ECO:0000256" key="15">
    <source>
        <dbReference type="RuleBase" id="RU004106"/>
    </source>
</evidence>
<dbReference type="PROSITE" id="PS00770">
    <property type="entry name" value="AA_TRANSFER_CLASS_4"/>
    <property type="match status" value="1"/>
</dbReference>
<evidence type="ECO:0000256" key="16">
    <source>
        <dbReference type="RuleBase" id="RU004516"/>
    </source>
</evidence>
<comment type="catalytic activity">
    <reaction evidence="11 17">
        <text>L-valine + 2-oxoglutarate = 3-methyl-2-oxobutanoate + L-glutamate</text>
        <dbReference type="Rhea" id="RHEA:24813"/>
        <dbReference type="ChEBI" id="CHEBI:11851"/>
        <dbReference type="ChEBI" id="CHEBI:16810"/>
        <dbReference type="ChEBI" id="CHEBI:29985"/>
        <dbReference type="ChEBI" id="CHEBI:57762"/>
        <dbReference type="EC" id="2.6.1.42"/>
    </reaction>
</comment>
<accession>A0A917F1V7</accession>
<keyword evidence="9 16" id="KW-0663">Pyridoxal phosphate</keyword>
<protein>
    <recommendedName>
        <fullName evidence="17">Branched-chain-amino-acid aminotransferase</fullName>
        <ecNumber evidence="17">2.6.1.42</ecNumber>
    </recommendedName>
</protein>
<evidence type="ECO:0000256" key="17">
    <source>
        <dbReference type="RuleBase" id="RU004517"/>
    </source>
</evidence>
<reference evidence="18" key="1">
    <citation type="journal article" date="2014" name="Int. J. Syst. Evol. Microbiol.">
        <title>Complete genome sequence of Corynebacterium casei LMG S-19264T (=DSM 44701T), isolated from a smear-ripened cheese.</title>
        <authorList>
            <consortium name="US DOE Joint Genome Institute (JGI-PGF)"/>
            <person name="Walter F."/>
            <person name="Albersmeier A."/>
            <person name="Kalinowski J."/>
            <person name="Ruckert C."/>
        </authorList>
    </citation>
    <scope>NUCLEOTIDE SEQUENCE</scope>
    <source>
        <strain evidence="18">CGMCC 1.12160</strain>
    </source>
</reference>
<evidence type="ECO:0000256" key="6">
    <source>
        <dbReference type="ARBA" id="ARBA00022576"/>
    </source>
</evidence>
<dbReference type="NCBIfam" id="TIGR01123">
    <property type="entry name" value="ilvE_II"/>
    <property type="match status" value="1"/>
</dbReference>
<reference evidence="18" key="2">
    <citation type="submission" date="2020-09" db="EMBL/GenBank/DDBJ databases">
        <authorList>
            <person name="Sun Q."/>
            <person name="Zhou Y."/>
        </authorList>
    </citation>
    <scope>NUCLEOTIDE SEQUENCE</scope>
    <source>
        <strain evidence="18">CGMCC 1.12160</strain>
    </source>
</reference>
<comment type="pathway">
    <text evidence="4">Amino-acid biosynthesis; L-leucine biosynthesis; L-leucine from 3-methyl-2-oxobutanoate: step 4/4.</text>
</comment>
<keyword evidence="10 17" id="KW-0100">Branched-chain amino acid biosynthesis</keyword>